<dbReference type="OrthoDB" id="773993at2759"/>
<gene>
    <name evidence="1" type="ORF">AQUCO_01700767v1</name>
</gene>
<dbReference type="EMBL" id="KZ305034">
    <property type="protein sequence ID" value="PIA45463.1"/>
    <property type="molecule type" value="Genomic_DNA"/>
</dbReference>
<evidence type="ECO:0000313" key="1">
    <source>
        <dbReference type="EMBL" id="PIA45463.1"/>
    </source>
</evidence>
<dbReference type="PANTHER" id="PTHR36707">
    <property type="entry name" value="T20M3.17 PROTEIN"/>
    <property type="match status" value="1"/>
</dbReference>
<protein>
    <submittedName>
        <fullName evidence="1">Uncharacterized protein</fullName>
    </submittedName>
</protein>
<proteinExistence type="predicted"/>
<sequence>KKKKKKGNRVSTKNVDIAWKDEKKSAAIFPELEEDGVDNQFDIESWSDGGDCMWLFSDTKSPSLTSTDHLLIERMSSWLSMSRSLSFSSIIKEESLLLERKTNYIACQEDKEHAGSWVLDSKWNGLEEMSAGSSNEQSSYKDCNSSWTSLSTDEDYSSWIWDVDNVGFCDDLSDIVTGWDIFKSVLPSPLHMNRLNSLTRSSNSCVSSLTEENYDSLSCDLLSETSSETTFFGDLDNNCPLFWPSESQFSWNSEVLFDCFCISPRRVGSEVEKSENLCSPKSVILRLHSRKFKDRKEELISTRSKVVNKNTRRFSAMPSKLSITSQASMQTRPLEIENIGLEEQRKSIPTNVLTTDCTDLLQKCFLQDSDLSIESLVGLNEFDGHEGIDEDFQEDNFFLDETKS</sequence>
<dbReference type="AlphaFoldDB" id="A0A2G5DPM8"/>
<evidence type="ECO:0000313" key="2">
    <source>
        <dbReference type="Proteomes" id="UP000230069"/>
    </source>
</evidence>
<feature type="non-terminal residue" evidence="1">
    <location>
        <position position="1"/>
    </location>
</feature>
<organism evidence="1 2">
    <name type="scientific">Aquilegia coerulea</name>
    <name type="common">Rocky mountain columbine</name>
    <dbReference type="NCBI Taxonomy" id="218851"/>
    <lineage>
        <taxon>Eukaryota</taxon>
        <taxon>Viridiplantae</taxon>
        <taxon>Streptophyta</taxon>
        <taxon>Embryophyta</taxon>
        <taxon>Tracheophyta</taxon>
        <taxon>Spermatophyta</taxon>
        <taxon>Magnoliopsida</taxon>
        <taxon>Ranunculales</taxon>
        <taxon>Ranunculaceae</taxon>
        <taxon>Thalictroideae</taxon>
        <taxon>Aquilegia</taxon>
    </lineage>
</organism>
<dbReference type="InParanoid" id="A0A2G5DPM8"/>
<dbReference type="PANTHER" id="PTHR36707:SF1">
    <property type="entry name" value="T20M3.17 PROTEIN"/>
    <property type="match status" value="1"/>
</dbReference>
<name>A0A2G5DPM8_AQUCA</name>
<accession>A0A2G5DPM8</accession>
<reference evidence="1 2" key="1">
    <citation type="submission" date="2017-09" db="EMBL/GenBank/DDBJ databases">
        <title>WGS assembly of Aquilegia coerulea Goldsmith.</title>
        <authorList>
            <person name="Hodges S."/>
            <person name="Kramer E."/>
            <person name="Nordborg M."/>
            <person name="Tomkins J."/>
            <person name="Borevitz J."/>
            <person name="Derieg N."/>
            <person name="Yan J."/>
            <person name="Mihaltcheva S."/>
            <person name="Hayes R.D."/>
            <person name="Rokhsar D."/>
        </authorList>
    </citation>
    <scope>NUCLEOTIDE SEQUENCE [LARGE SCALE GENOMIC DNA]</scope>
    <source>
        <strain evidence="2">cv. Goldsmith</strain>
    </source>
</reference>
<dbReference type="Proteomes" id="UP000230069">
    <property type="component" value="Unassembled WGS sequence"/>
</dbReference>
<keyword evidence="2" id="KW-1185">Reference proteome</keyword>